<dbReference type="AlphaFoldDB" id="A0AAD5T5S9"/>
<evidence type="ECO:0000256" key="2">
    <source>
        <dbReference type="SAM" id="Phobius"/>
    </source>
</evidence>
<keyword evidence="4" id="KW-1185">Reference proteome</keyword>
<organism evidence="3 4">
    <name type="scientific">Physocladia obscura</name>
    <dbReference type="NCBI Taxonomy" id="109957"/>
    <lineage>
        <taxon>Eukaryota</taxon>
        <taxon>Fungi</taxon>
        <taxon>Fungi incertae sedis</taxon>
        <taxon>Chytridiomycota</taxon>
        <taxon>Chytridiomycota incertae sedis</taxon>
        <taxon>Chytridiomycetes</taxon>
        <taxon>Chytridiales</taxon>
        <taxon>Chytriomycetaceae</taxon>
        <taxon>Physocladia</taxon>
    </lineage>
</organism>
<dbReference type="Proteomes" id="UP001211907">
    <property type="component" value="Unassembled WGS sequence"/>
</dbReference>
<reference evidence="3" key="1">
    <citation type="submission" date="2020-05" db="EMBL/GenBank/DDBJ databases">
        <title>Phylogenomic resolution of chytrid fungi.</title>
        <authorList>
            <person name="Stajich J.E."/>
            <person name="Amses K."/>
            <person name="Simmons R."/>
            <person name="Seto K."/>
            <person name="Myers J."/>
            <person name="Bonds A."/>
            <person name="Quandt C.A."/>
            <person name="Barry K."/>
            <person name="Liu P."/>
            <person name="Grigoriev I."/>
            <person name="Longcore J.E."/>
            <person name="James T.Y."/>
        </authorList>
    </citation>
    <scope>NUCLEOTIDE SEQUENCE</scope>
    <source>
        <strain evidence="3">JEL0513</strain>
    </source>
</reference>
<evidence type="ECO:0000313" key="3">
    <source>
        <dbReference type="EMBL" id="KAJ3131946.1"/>
    </source>
</evidence>
<evidence type="ECO:0000313" key="4">
    <source>
        <dbReference type="Proteomes" id="UP001211907"/>
    </source>
</evidence>
<evidence type="ECO:0000256" key="1">
    <source>
        <dbReference type="SAM" id="MobiDB-lite"/>
    </source>
</evidence>
<feature type="transmembrane region" description="Helical" evidence="2">
    <location>
        <begin position="230"/>
        <end position="250"/>
    </location>
</feature>
<dbReference type="EMBL" id="JADGJH010000272">
    <property type="protein sequence ID" value="KAJ3131946.1"/>
    <property type="molecule type" value="Genomic_DNA"/>
</dbReference>
<feature type="compositionally biased region" description="Polar residues" evidence="1">
    <location>
        <begin position="115"/>
        <end position="130"/>
    </location>
</feature>
<sequence length="265" mass="29235">MVIKSTHNMAGQWRIEQQRVSDGSEFVYTSVVDEKTRLVLASSLEPATDANATVAKTRAQAELLRSLIAQARHNQTQPLVRDPASNSLFSGFSRPAPIQIPSASATLPSAILIPTKSNTRQQKNTKQGSNDDTEKTSARFDIDAVAALSRSLRTSFSETCIIALIDSDATLSDSYALLLVNNDRDHYFSNSFPMSAEFGRLLIRRDSTSDASSPHDINSLLNALKLPEPLTFSALVSAWIHLFHVLVVFFKRYLLLGNNETKTRP</sequence>
<comment type="caution">
    <text evidence="3">The sequence shown here is derived from an EMBL/GenBank/DDBJ whole genome shotgun (WGS) entry which is preliminary data.</text>
</comment>
<proteinExistence type="predicted"/>
<accession>A0AAD5T5S9</accession>
<keyword evidence="2" id="KW-0472">Membrane</keyword>
<protein>
    <submittedName>
        <fullName evidence="3">Uncharacterized protein</fullName>
    </submittedName>
</protein>
<gene>
    <name evidence="3" type="ORF">HK100_005858</name>
</gene>
<keyword evidence="2" id="KW-0812">Transmembrane</keyword>
<keyword evidence="2" id="KW-1133">Transmembrane helix</keyword>
<name>A0AAD5T5S9_9FUNG</name>
<feature type="region of interest" description="Disordered" evidence="1">
    <location>
        <begin position="113"/>
        <end position="135"/>
    </location>
</feature>